<feature type="signal peptide" evidence="1">
    <location>
        <begin position="1"/>
        <end position="19"/>
    </location>
</feature>
<evidence type="ECO:0000256" key="1">
    <source>
        <dbReference type="SAM" id="SignalP"/>
    </source>
</evidence>
<organism evidence="2 3">
    <name type="scientific">Spodoptera exigua</name>
    <name type="common">Beet armyworm</name>
    <name type="synonym">Noctua fulgens</name>
    <dbReference type="NCBI Taxonomy" id="7107"/>
    <lineage>
        <taxon>Eukaryota</taxon>
        <taxon>Metazoa</taxon>
        <taxon>Ecdysozoa</taxon>
        <taxon>Arthropoda</taxon>
        <taxon>Hexapoda</taxon>
        <taxon>Insecta</taxon>
        <taxon>Pterygota</taxon>
        <taxon>Neoptera</taxon>
        <taxon>Endopterygota</taxon>
        <taxon>Lepidoptera</taxon>
        <taxon>Glossata</taxon>
        <taxon>Ditrysia</taxon>
        <taxon>Noctuoidea</taxon>
        <taxon>Noctuidae</taxon>
        <taxon>Amphipyrinae</taxon>
        <taxon>Spodoptera</taxon>
    </lineage>
</organism>
<keyword evidence="1" id="KW-0732">Signal</keyword>
<feature type="chain" id="PRO_5033024243" evidence="1">
    <location>
        <begin position="20"/>
        <end position="105"/>
    </location>
</feature>
<dbReference type="EMBL" id="JACKWZ010000232">
    <property type="protein sequence ID" value="KAF9411207.1"/>
    <property type="molecule type" value="Genomic_DNA"/>
</dbReference>
<gene>
    <name evidence="2" type="ORF">HW555_009921</name>
</gene>
<accession>A0A835GAX1</accession>
<sequence length="105" mass="11484">MKITLLLLAVCLAVCLASAANINSDRRHILINKPKVDEFGPRNKRSPWPWARPGGGVKGYRPAEAPPSELQMKVRKGEYVCGNRICKLQPGVEPAGCNGICQYPV</sequence>
<evidence type="ECO:0000313" key="2">
    <source>
        <dbReference type="EMBL" id="KAF9411207.1"/>
    </source>
</evidence>
<name>A0A835GAX1_SPOEX</name>
<dbReference type="Proteomes" id="UP000648187">
    <property type="component" value="Unassembled WGS sequence"/>
</dbReference>
<proteinExistence type="predicted"/>
<reference evidence="2" key="1">
    <citation type="submission" date="2020-08" db="EMBL/GenBank/DDBJ databases">
        <title>Spodoptera exigua strain:BAW_Kor-Di-RS1 Genome sequencing and assembly.</title>
        <authorList>
            <person name="Kim J."/>
            <person name="Nam H.Y."/>
            <person name="Kwon M."/>
            <person name="Choi J.H."/>
            <person name="Cho S.R."/>
            <person name="Kim G.-H."/>
        </authorList>
    </citation>
    <scope>NUCLEOTIDE SEQUENCE</scope>
    <source>
        <strain evidence="2">BAW_Kor-Di-RS1</strain>
        <tissue evidence="2">Whole-body</tissue>
    </source>
</reference>
<dbReference type="AlphaFoldDB" id="A0A835GAX1"/>
<evidence type="ECO:0000313" key="3">
    <source>
        <dbReference type="Proteomes" id="UP000648187"/>
    </source>
</evidence>
<protein>
    <submittedName>
        <fullName evidence="2">Uncharacterized protein</fullName>
    </submittedName>
</protein>
<comment type="caution">
    <text evidence="2">The sequence shown here is derived from an EMBL/GenBank/DDBJ whole genome shotgun (WGS) entry which is preliminary data.</text>
</comment>
<keyword evidence="3" id="KW-1185">Reference proteome</keyword>